<dbReference type="EMBL" id="FQUP01000001">
    <property type="protein sequence ID" value="SHE96289.1"/>
    <property type="molecule type" value="Genomic_DNA"/>
</dbReference>
<accession>A0A1M4XS22</accession>
<name>A0A1M4XS22_9HYPH</name>
<protein>
    <submittedName>
        <fullName evidence="2">Uncharacterized membrane protein</fullName>
    </submittedName>
</protein>
<dbReference type="Pfam" id="PF13801">
    <property type="entry name" value="Metal_resist"/>
    <property type="match status" value="1"/>
</dbReference>
<evidence type="ECO:0000313" key="3">
    <source>
        <dbReference type="Proteomes" id="UP000184485"/>
    </source>
</evidence>
<keyword evidence="3" id="KW-1185">Reference proteome</keyword>
<organism evidence="2 3">
    <name type="scientific">Kaistia soli DSM 19436</name>
    <dbReference type="NCBI Taxonomy" id="1122133"/>
    <lineage>
        <taxon>Bacteria</taxon>
        <taxon>Pseudomonadati</taxon>
        <taxon>Pseudomonadota</taxon>
        <taxon>Alphaproteobacteria</taxon>
        <taxon>Hyphomicrobiales</taxon>
        <taxon>Kaistiaceae</taxon>
        <taxon>Kaistia</taxon>
    </lineage>
</organism>
<dbReference type="InterPro" id="IPR025961">
    <property type="entry name" value="Metal_resist"/>
</dbReference>
<evidence type="ECO:0000313" key="2">
    <source>
        <dbReference type="EMBL" id="SHE96289.1"/>
    </source>
</evidence>
<reference evidence="2 3" key="1">
    <citation type="submission" date="2016-11" db="EMBL/GenBank/DDBJ databases">
        <authorList>
            <person name="Jaros S."/>
            <person name="Januszkiewicz K."/>
            <person name="Wedrychowicz H."/>
        </authorList>
    </citation>
    <scope>NUCLEOTIDE SEQUENCE [LARGE SCALE GENOMIC DNA]</scope>
    <source>
        <strain evidence="2 3">DSM 19436</strain>
    </source>
</reference>
<dbReference type="STRING" id="1122133.SAMN02745157_1327"/>
<feature type="region of interest" description="Disordered" evidence="1">
    <location>
        <begin position="135"/>
        <end position="168"/>
    </location>
</feature>
<dbReference type="RefSeq" id="WP_073051893.1">
    <property type="nucleotide sequence ID" value="NZ_FQUP01000001.1"/>
</dbReference>
<dbReference type="Proteomes" id="UP000184485">
    <property type="component" value="Unassembled WGS sequence"/>
</dbReference>
<gene>
    <name evidence="2" type="ORF">SAMN02745157_1327</name>
</gene>
<evidence type="ECO:0000256" key="1">
    <source>
        <dbReference type="SAM" id="MobiDB-lite"/>
    </source>
</evidence>
<sequence>MTLTGRTAIAVLAALVISLVVNFGLAGFLVARSVPQRDPPALAERLSALGPRVLPPELRTQAAAALKPDTPALRAAFRAVRDARQAVFAAMRADPYDRNAVAAALATLRDRLDTVNAIGQTAILDVLDQAPADLRAGIGAQDQGRGRHRPPDQRKPGGGSPGDPAPGG</sequence>
<dbReference type="AlphaFoldDB" id="A0A1M4XS22"/>
<proteinExistence type="predicted"/>